<dbReference type="Gene3D" id="1.20.120.1630">
    <property type="match status" value="1"/>
</dbReference>
<evidence type="ECO:0000256" key="6">
    <source>
        <dbReference type="SAM" id="SignalP"/>
    </source>
</evidence>
<comment type="similarity">
    <text evidence="5">Belongs to the class VI-like SAM-binding methyltransferase superfamily. Isoprenylcysteine carboxyl methyltransferase family.</text>
</comment>
<dbReference type="EMBL" id="CM032183">
    <property type="protein sequence ID" value="KAG7095582.1"/>
    <property type="molecule type" value="Genomic_DNA"/>
</dbReference>
<keyword evidence="3 5" id="KW-1133">Transmembrane helix</keyword>
<protein>
    <recommendedName>
        <fullName evidence="5">Protein-S-isoprenylcysteine O-methyltransferase</fullName>
        <ecNumber evidence="5">2.1.1.100</ecNumber>
    </recommendedName>
</protein>
<comment type="subcellular location">
    <subcellularLocation>
        <location evidence="5">Endoplasmic reticulum membrane</location>
        <topology evidence="5">Multi-pass membrane protein</topology>
    </subcellularLocation>
    <subcellularLocation>
        <location evidence="1">Membrane</location>
        <topology evidence="1">Multi-pass membrane protein</topology>
    </subcellularLocation>
</comment>
<dbReference type="KEGG" id="more:E1B28_006313"/>
<dbReference type="PANTHER" id="PTHR12714">
    <property type="entry name" value="PROTEIN-S ISOPRENYLCYSTEINE O-METHYLTRANSFERASE"/>
    <property type="match status" value="1"/>
</dbReference>
<evidence type="ECO:0000256" key="3">
    <source>
        <dbReference type="ARBA" id="ARBA00022989"/>
    </source>
</evidence>
<dbReference type="OrthoDB" id="422086at2759"/>
<dbReference type="GeneID" id="66075389"/>
<accession>A0A9P7UV51</accession>
<feature type="chain" id="PRO_5040312275" description="Protein-S-isoprenylcysteine O-methyltransferase" evidence="6">
    <location>
        <begin position="20"/>
        <end position="247"/>
    </location>
</feature>
<dbReference type="Proteomes" id="UP001049176">
    <property type="component" value="Chromosome 3"/>
</dbReference>
<organism evidence="7 8">
    <name type="scientific">Marasmius oreades</name>
    <name type="common">fairy-ring Marasmius</name>
    <dbReference type="NCBI Taxonomy" id="181124"/>
    <lineage>
        <taxon>Eukaryota</taxon>
        <taxon>Fungi</taxon>
        <taxon>Dikarya</taxon>
        <taxon>Basidiomycota</taxon>
        <taxon>Agaricomycotina</taxon>
        <taxon>Agaricomycetes</taxon>
        <taxon>Agaricomycetidae</taxon>
        <taxon>Agaricales</taxon>
        <taxon>Marasmiineae</taxon>
        <taxon>Marasmiaceae</taxon>
        <taxon>Marasmius</taxon>
    </lineage>
</organism>
<evidence type="ECO:0000256" key="5">
    <source>
        <dbReference type="RuleBase" id="RU362022"/>
    </source>
</evidence>
<dbReference type="AlphaFoldDB" id="A0A9P7UV51"/>
<keyword evidence="6" id="KW-0732">Signal</keyword>
<evidence type="ECO:0000313" key="8">
    <source>
        <dbReference type="Proteomes" id="UP001049176"/>
    </source>
</evidence>
<dbReference type="GO" id="GO:0004671">
    <property type="term" value="F:protein C-terminal S-isoprenylcysteine carboxyl O-methyltransferase activity"/>
    <property type="evidence" value="ECO:0007669"/>
    <property type="project" value="UniProtKB-EC"/>
</dbReference>
<dbReference type="EC" id="2.1.1.100" evidence="5"/>
<gene>
    <name evidence="7" type="ORF">E1B28_006313</name>
</gene>
<feature type="transmembrane region" description="Helical" evidence="5">
    <location>
        <begin position="109"/>
        <end position="127"/>
    </location>
</feature>
<keyword evidence="5" id="KW-0489">Methyltransferase</keyword>
<dbReference type="InterPro" id="IPR007269">
    <property type="entry name" value="ICMT_MeTrfase"/>
</dbReference>
<name>A0A9P7UV51_9AGAR</name>
<proteinExistence type="inferred from homology"/>
<dbReference type="RefSeq" id="XP_043012052.1">
    <property type="nucleotide sequence ID" value="XM_043150961.1"/>
</dbReference>
<keyword evidence="5" id="KW-0949">S-adenosyl-L-methionine</keyword>
<evidence type="ECO:0000256" key="1">
    <source>
        <dbReference type="ARBA" id="ARBA00004141"/>
    </source>
</evidence>
<evidence type="ECO:0000313" key="7">
    <source>
        <dbReference type="EMBL" id="KAG7095582.1"/>
    </source>
</evidence>
<comment type="caution">
    <text evidence="7">The sequence shown here is derived from an EMBL/GenBank/DDBJ whole genome shotgun (WGS) entry which is preliminary data.</text>
</comment>
<dbReference type="PANTHER" id="PTHR12714:SF9">
    <property type="entry name" value="PROTEIN-S-ISOPRENYLCYSTEINE O-METHYLTRANSFERASE"/>
    <property type="match status" value="1"/>
</dbReference>
<comment type="caution">
    <text evidence="5">Lacks conserved residue(s) required for the propagation of feature annotation.</text>
</comment>
<feature type="signal peptide" evidence="6">
    <location>
        <begin position="1"/>
        <end position="19"/>
    </location>
</feature>
<evidence type="ECO:0000256" key="2">
    <source>
        <dbReference type="ARBA" id="ARBA00022692"/>
    </source>
</evidence>
<comment type="catalytic activity">
    <reaction evidence="5">
        <text>[protein]-C-terminal S-[(2E,6E)-farnesyl]-L-cysteine + S-adenosyl-L-methionine = [protein]-C-terminal S-[(2E,6E)-farnesyl]-L-cysteine methyl ester + S-adenosyl-L-homocysteine</text>
        <dbReference type="Rhea" id="RHEA:21672"/>
        <dbReference type="Rhea" id="RHEA-COMP:12125"/>
        <dbReference type="Rhea" id="RHEA-COMP:12126"/>
        <dbReference type="ChEBI" id="CHEBI:57856"/>
        <dbReference type="ChEBI" id="CHEBI:59789"/>
        <dbReference type="ChEBI" id="CHEBI:90510"/>
        <dbReference type="ChEBI" id="CHEBI:90511"/>
        <dbReference type="EC" id="2.1.1.100"/>
    </reaction>
</comment>
<feature type="transmembrane region" description="Helical" evidence="5">
    <location>
        <begin position="197"/>
        <end position="216"/>
    </location>
</feature>
<keyword evidence="4 5" id="KW-0472">Membrane</keyword>
<dbReference type="GO" id="GO:0005789">
    <property type="term" value="C:endoplasmic reticulum membrane"/>
    <property type="evidence" value="ECO:0007669"/>
    <property type="project" value="UniProtKB-SubCell"/>
</dbReference>
<dbReference type="GO" id="GO:0032259">
    <property type="term" value="P:methylation"/>
    <property type="evidence" value="ECO:0007669"/>
    <property type="project" value="UniProtKB-KW"/>
</dbReference>
<keyword evidence="5" id="KW-0808">Transferase</keyword>
<feature type="transmembrane region" description="Helical" evidence="5">
    <location>
        <begin position="64"/>
        <end position="88"/>
    </location>
</feature>
<reference evidence="7" key="1">
    <citation type="journal article" date="2021" name="Genome Biol. Evol.">
        <title>The assembled and annotated genome of the fairy-ring fungus Marasmius oreades.</title>
        <authorList>
            <person name="Hiltunen M."/>
            <person name="Ament-Velasquez S.L."/>
            <person name="Johannesson H."/>
        </authorList>
    </citation>
    <scope>NUCLEOTIDE SEQUENCE</scope>
    <source>
        <strain evidence="7">03SP1</strain>
    </source>
</reference>
<dbReference type="Pfam" id="PF04140">
    <property type="entry name" value="ICMT"/>
    <property type="match status" value="1"/>
</dbReference>
<evidence type="ECO:0000256" key="4">
    <source>
        <dbReference type="ARBA" id="ARBA00023136"/>
    </source>
</evidence>
<keyword evidence="8" id="KW-1185">Reference proteome</keyword>
<keyword evidence="5" id="KW-0256">Endoplasmic reticulum</keyword>
<keyword evidence="2 5" id="KW-0812">Transmembrane</keyword>
<sequence>MSLVKIPFLLLSTLSLQVGMTPPNRPPPPTEQYIPDKGKRAAHTGEVILRRILTAGGPVTYFKMMFWIAFILESLVIISSTYGGAPVFNRILLIHPTPDSITRITRPTYTFLLCAVLIVIGGIIRVHCFRTLGASFTFELSVQKDQKLITSGLYSVVRHPSYTGAAISVGFAALQQLSRGSWVRESGILDNPWGRPIMLVWFGGMAIMIGTLMMRIKSEDEILQKEFGDKWEKWREDVPYRLFPGVY</sequence>